<evidence type="ECO:0000313" key="2">
    <source>
        <dbReference type="EMBL" id="TYB83212.1"/>
    </source>
</evidence>
<dbReference type="PROSITE" id="PS50043">
    <property type="entry name" value="HTH_LUXR_2"/>
    <property type="match status" value="1"/>
</dbReference>
<dbReference type="EMBL" id="VSIY01000003">
    <property type="protein sequence ID" value="TYB83212.1"/>
    <property type="molecule type" value="Genomic_DNA"/>
</dbReference>
<accession>A0A5D0RNT0</accession>
<dbReference type="InterPro" id="IPR016032">
    <property type="entry name" value="Sig_transdc_resp-reg_C-effctor"/>
</dbReference>
<feature type="domain" description="HTH luxR-type" evidence="1">
    <location>
        <begin position="276"/>
        <end position="341"/>
    </location>
</feature>
<dbReference type="Pfam" id="PF00196">
    <property type="entry name" value="GerE"/>
    <property type="match status" value="1"/>
</dbReference>
<sequence length="344" mass="37081">MTFHARSIVEFGRLFGDVSDRMARGEVDETLDLIRGGFGADAVLLSVECRKRSVPARHHIAAAPGLDDTFALSALIADTGALDAPQGYDTAEACFIESDVPFRYVMRLFRKSGIAPFDDEEIALAQILMSQLGKAMEAASRMGNAEIERALYSDVLNRLQVGVLILDQTGRLLRVSDRADAMLAARDGLNLTGGKLRASVAGEDKKLQEVIRGVLSARDGAAADGGLSLSKKSGTRKMGLIVRRIDGDGTPRGAGWPAVAIYIRDADMSPDLEAEMMRQIFDLTPAEAAVARRLTDGLSLEDTAAALDISRNTARAHLRSIFSKSGIRRQTELVRLVLNSAVIL</sequence>
<dbReference type="CDD" id="cd06170">
    <property type="entry name" value="LuxR_C_like"/>
    <property type="match status" value="1"/>
</dbReference>
<gene>
    <name evidence="2" type="ORF">FVF75_03260</name>
</gene>
<dbReference type="SUPFAM" id="SSF46894">
    <property type="entry name" value="C-terminal effector domain of the bipartite response regulators"/>
    <property type="match status" value="1"/>
</dbReference>
<name>A0A5D0RNT0_9RHOB</name>
<comment type="caution">
    <text evidence="2">The sequence shown here is derived from an EMBL/GenBank/DDBJ whole genome shotgun (WGS) entry which is preliminary data.</text>
</comment>
<dbReference type="SMART" id="SM00421">
    <property type="entry name" value="HTH_LUXR"/>
    <property type="match status" value="1"/>
</dbReference>
<dbReference type="Gene3D" id="1.10.10.10">
    <property type="entry name" value="Winged helix-like DNA-binding domain superfamily/Winged helix DNA-binding domain"/>
    <property type="match status" value="1"/>
</dbReference>
<evidence type="ECO:0000313" key="3">
    <source>
        <dbReference type="Proteomes" id="UP000322080"/>
    </source>
</evidence>
<protein>
    <submittedName>
        <fullName evidence="2">Helix-turn-helix transcriptional regulator</fullName>
    </submittedName>
</protein>
<dbReference type="InterPro" id="IPR036388">
    <property type="entry name" value="WH-like_DNA-bd_sf"/>
</dbReference>
<proteinExistence type="predicted"/>
<dbReference type="InterPro" id="IPR000792">
    <property type="entry name" value="Tscrpt_reg_LuxR_C"/>
</dbReference>
<keyword evidence="3" id="KW-1185">Reference proteome</keyword>
<organism evidence="2 3">
    <name type="scientific">Maritimibacter fusiformis</name>
    <dbReference type="NCBI Taxonomy" id="2603819"/>
    <lineage>
        <taxon>Bacteria</taxon>
        <taxon>Pseudomonadati</taxon>
        <taxon>Pseudomonadota</taxon>
        <taxon>Alphaproteobacteria</taxon>
        <taxon>Rhodobacterales</taxon>
        <taxon>Roseobacteraceae</taxon>
        <taxon>Maritimibacter</taxon>
    </lineage>
</organism>
<dbReference type="GO" id="GO:0006355">
    <property type="term" value="P:regulation of DNA-templated transcription"/>
    <property type="evidence" value="ECO:0007669"/>
    <property type="project" value="InterPro"/>
</dbReference>
<dbReference type="Proteomes" id="UP000322080">
    <property type="component" value="Unassembled WGS sequence"/>
</dbReference>
<dbReference type="GO" id="GO:0003677">
    <property type="term" value="F:DNA binding"/>
    <property type="evidence" value="ECO:0007669"/>
    <property type="project" value="InterPro"/>
</dbReference>
<dbReference type="AlphaFoldDB" id="A0A5D0RNT0"/>
<dbReference type="RefSeq" id="WP_148376302.1">
    <property type="nucleotide sequence ID" value="NZ_VSIY01000003.1"/>
</dbReference>
<reference evidence="2 3" key="1">
    <citation type="submission" date="2019-08" db="EMBL/GenBank/DDBJ databases">
        <title>Identification of a novel species of the genus Boseongicola.</title>
        <authorList>
            <person name="Zhang X.-Q."/>
        </authorList>
    </citation>
    <scope>NUCLEOTIDE SEQUENCE [LARGE SCALE GENOMIC DNA]</scope>
    <source>
        <strain evidence="2 3">HY14</strain>
    </source>
</reference>
<evidence type="ECO:0000259" key="1">
    <source>
        <dbReference type="PROSITE" id="PS50043"/>
    </source>
</evidence>